<dbReference type="PANTHER" id="PTHR34415">
    <property type="entry name" value="INTEGRASE CATALYTIC DOMAIN-CONTAINING PROTEIN"/>
    <property type="match status" value="1"/>
</dbReference>
<gene>
    <name evidence="2" type="ORF">RRG08_041643</name>
</gene>
<protein>
    <submittedName>
        <fullName evidence="2">Uncharacterized protein</fullName>
    </submittedName>
</protein>
<feature type="region of interest" description="Disordered" evidence="1">
    <location>
        <begin position="1"/>
        <end position="28"/>
    </location>
</feature>
<dbReference type="AlphaFoldDB" id="A0AAE0YAZ8"/>
<dbReference type="PANTHER" id="PTHR34415:SF1">
    <property type="entry name" value="INTEGRASE CATALYTIC DOMAIN-CONTAINING PROTEIN"/>
    <property type="match status" value="1"/>
</dbReference>
<organism evidence="2 3">
    <name type="scientific">Elysia crispata</name>
    <name type="common">lettuce slug</name>
    <dbReference type="NCBI Taxonomy" id="231223"/>
    <lineage>
        <taxon>Eukaryota</taxon>
        <taxon>Metazoa</taxon>
        <taxon>Spiralia</taxon>
        <taxon>Lophotrochozoa</taxon>
        <taxon>Mollusca</taxon>
        <taxon>Gastropoda</taxon>
        <taxon>Heterobranchia</taxon>
        <taxon>Euthyneura</taxon>
        <taxon>Panpulmonata</taxon>
        <taxon>Sacoglossa</taxon>
        <taxon>Placobranchoidea</taxon>
        <taxon>Plakobranchidae</taxon>
        <taxon>Elysia</taxon>
    </lineage>
</organism>
<proteinExistence type="predicted"/>
<reference evidence="2" key="1">
    <citation type="journal article" date="2023" name="G3 (Bethesda)">
        <title>A reference genome for the long-term kleptoplast-retaining sea slug Elysia crispata morphotype clarki.</title>
        <authorList>
            <person name="Eastman K.E."/>
            <person name="Pendleton A.L."/>
            <person name="Shaikh M.A."/>
            <person name="Suttiyut T."/>
            <person name="Ogas R."/>
            <person name="Tomko P."/>
            <person name="Gavelis G."/>
            <person name="Widhalm J.R."/>
            <person name="Wisecaver J.H."/>
        </authorList>
    </citation>
    <scope>NUCLEOTIDE SEQUENCE</scope>
    <source>
        <strain evidence="2">ECLA1</strain>
    </source>
</reference>
<name>A0AAE0YAZ8_9GAST</name>
<evidence type="ECO:0000256" key="1">
    <source>
        <dbReference type="SAM" id="MobiDB-lite"/>
    </source>
</evidence>
<evidence type="ECO:0000313" key="2">
    <source>
        <dbReference type="EMBL" id="KAK3739322.1"/>
    </source>
</evidence>
<keyword evidence="3" id="KW-1185">Reference proteome</keyword>
<dbReference type="Proteomes" id="UP001283361">
    <property type="component" value="Unassembled WGS sequence"/>
</dbReference>
<evidence type="ECO:0000313" key="3">
    <source>
        <dbReference type="Proteomes" id="UP001283361"/>
    </source>
</evidence>
<dbReference type="EMBL" id="JAWDGP010006539">
    <property type="protein sequence ID" value="KAK3739322.1"/>
    <property type="molecule type" value="Genomic_DNA"/>
</dbReference>
<comment type="caution">
    <text evidence="2">The sequence shown here is derived from an EMBL/GenBank/DDBJ whole genome shotgun (WGS) entry which is preliminary data.</text>
</comment>
<accession>A0AAE0YAZ8</accession>
<sequence>MATSEVASPPQPDSVKTNDDHSNSGVQTTDSMDLVYAVRLTYMSLQGEANVSASNCLKVVNIISKYLYKKEIPLESLPSTQTALNMATEGQYLSKQHAVETILQCPHFMLGTDEVKEKSQGDAAEKMKENLSSFKREWAKYCPEIFVTHPMTDLCWVCQRKNTKISRSANLTLEVKAELIAEQNQHLMSVTRERSFYQSCVEDSKRTAEALGITMLEPSPSCSKPVIFHYSFDYAQQVHLPSNPLQPGPIYFLVPRKP</sequence>